<feature type="compositionally biased region" description="Acidic residues" evidence="1">
    <location>
        <begin position="61"/>
        <end position="78"/>
    </location>
</feature>
<evidence type="ECO:0000313" key="3">
    <source>
        <dbReference type="Proteomes" id="UP000054387"/>
    </source>
</evidence>
<evidence type="ECO:0000256" key="1">
    <source>
        <dbReference type="SAM" id="MobiDB-lite"/>
    </source>
</evidence>
<evidence type="ECO:0008006" key="4">
    <source>
        <dbReference type="Google" id="ProtNLM"/>
    </source>
</evidence>
<dbReference type="Proteomes" id="UP000054387">
    <property type="component" value="Unassembled WGS sequence"/>
</dbReference>
<accession>A0A0W1R6V8</accession>
<dbReference type="SUPFAM" id="SSF47598">
    <property type="entry name" value="Ribbon-helix-helix"/>
    <property type="match status" value="1"/>
</dbReference>
<dbReference type="InterPro" id="IPR010985">
    <property type="entry name" value="Ribbon_hlx_hlx"/>
</dbReference>
<evidence type="ECO:0000313" key="2">
    <source>
        <dbReference type="EMBL" id="KTG08839.1"/>
    </source>
</evidence>
<reference evidence="2 3" key="1">
    <citation type="submission" date="2015-12" db="EMBL/GenBank/DDBJ databases">
        <title>Haloprofundus marisrubri gen. nov., sp. nov., an extremely halophilic archaeon isolated from the Discovery deep brine-seawater interface in the Red Sea.</title>
        <authorList>
            <person name="Zhang G."/>
            <person name="Stingl U."/>
            <person name="Rashid M."/>
        </authorList>
    </citation>
    <scope>NUCLEOTIDE SEQUENCE [LARGE SCALE GENOMIC DNA]</scope>
    <source>
        <strain evidence="2 3">SB9</strain>
    </source>
</reference>
<dbReference type="OrthoDB" id="381012at2157"/>
<comment type="caution">
    <text evidence="2">The sequence shown here is derived from an EMBL/GenBank/DDBJ whole genome shotgun (WGS) entry which is preliminary data.</text>
</comment>
<proteinExistence type="predicted"/>
<dbReference type="GO" id="GO:0006355">
    <property type="term" value="P:regulation of DNA-templated transcription"/>
    <property type="evidence" value="ECO:0007669"/>
    <property type="project" value="InterPro"/>
</dbReference>
<dbReference type="EMBL" id="LOPU01000029">
    <property type="protein sequence ID" value="KTG08839.1"/>
    <property type="molecule type" value="Genomic_DNA"/>
</dbReference>
<keyword evidence="3" id="KW-1185">Reference proteome</keyword>
<feature type="region of interest" description="Disordered" evidence="1">
    <location>
        <begin position="46"/>
        <end position="94"/>
    </location>
</feature>
<protein>
    <recommendedName>
        <fullName evidence="4">Ribbon-helix-helix protein CopG domain-containing protein</fullName>
    </recommendedName>
</protein>
<gene>
    <name evidence="2" type="ORF">AUR64_13560</name>
</gene>
<sequence length="94" mass="10441">MATKQTETRLSNRLPNEQYTKLADIAARDGRSVDDLLAEVVEEYVHADEPTSDSGMNGDVEANDDAESSVVDDADETEEQLHPQTRVGRHSSYF</sequence>
<dbReference type="RefSeq" id="WP_058581991.1">
    <property type="nucleotide sequence ID" value="NZ_LOPU01000029.1"/>
</dbReference>
<dbReference type="AlphaFoldDB" id="A0A0W1R6V8"/>
<organism evidence="2 3">
    <name type="scientific">Haloprofundus marisrubri</name>
    <dbReference type="NCBI Taxonomy" id="1514971"/>
    <lineage>
        <taxon>Archaea</taxon>
        <taxon>Methanobacteriati</taxon>
        <taxon>Methanobacteriota</taxon>
        <taxon>Stenosarchaea group</taxon>
        <taxon>Halobacteria</taxon>
        <taxon>Halobacteriales</taxon>
        <taxon>Haloferacaceae</taxon>
        <taxon>Haloprofundus</taxon>
    </lineage>
</organism>
<name>A0A0W1R6V8_9EURY</name>